<sequence>MFTEKEEIVMDFKEINIKSKEILDKYFELVDYEACEYCFNTLYMWQHAYKTHYHIGDGFAVLVGEHEGEVFSILPLAPKEKIKEAIDYAVNWFDKDKKRVYLRGIDESVVELLKENYPGKFEYKFERDISDYVYDAEKIRTVKGRKLSSKRNHLNYFEREYGDRVERRLLNEEDFDECYALLKSWGQGKSGDQDFEDSKDDEFVGMKKLFDNYSILKDKLKIYGVFIDGKLEAFSMGEKINDNMALIHIEKANGEIRGLYPYINKMFVVDEFPEVEWVNREEDMGLEGLRKAKMSYYPERFVEKYTVREV</sequence>
<evidence type="ECO:0000313" key="2">
    <source>
        <dbReference type="EMBL" id="KXI11588.1"/>
    </source>
</evidence>
<dbReference type="PATRIC" id="fig|1261.5.peg.1301"/>
<name>A0A135YQA1_9FIRM</name>
<dbReference type="EMBL" id="LSQZ01000068">
    <property type="protein sequence ID" value="KXI11588.1"/>
    <property type="molecule type" value="Genomic_DNA"/>
</dbReference>
<dbReference type="PIRSF" id="PIRSF018688">
    <property type="entry name" value="UCP018688"/>
    <property type="match status" value="1"/>
</dbReference>
<evidence type="ECO:0000259" key="1">
    <source>
        <dbReference type="Pfam" id="PF09924"/>
    </source>
</evidence>
<dbReference type="InterPro" id="IPR016732">
    <property type="entry name" value="UCP018688"/>
</dbReference>
<comment type="caution">
    <text evidence="2">The sequence shown here is derived from an EMBL/GenBank/DDBJ whole genome shotgun (WGS) entry which is preliminary data.</text>
</comment>
<protein>
    <recommendedName>
        <fullName evidence="1">Phosphatidylglycerol lysyltransferase C-terminal domain-containing protein</fullName>
    </recommendedName>
</protein>
<gene>
    <name evidence="2" type="ORF">HMPREF3195_01297</name>
</gene>
<dbReference type="Proteomes" id="UP000070326">
    <property type="component" value="Unassembled WGS sequence"/>
</dbReference>
<accession>A0A135YQA1</accession>
<dbReference type="Gene3D" id="3.40.630.30">
    <property type="match status" value="1"/>
</dbReference>
<dbReference type="PANTHER" id="PTHR41373:SF1">
    <property type="entry name" value="PHOSPHATIDYLGLYCEROL LYSYLTRANSFERASE C-TERMINAL DOMAIN-CONTAINING PROTEIN"/>
    <property type="match status" value="1"/>
</dbReference>
<feature type="domain" description="Phosphatidylglycerol lysyltransferase C-terminal" evidence="1">
    <location>
        <begin position="28"/>
        <end position="307"/>
    </location>
</feature>
<proteinExistence type="predicted"/>
<dbReference type="eggNOG" id="COG4866">
    <property type="taxonomic scope" value="Bacteria"/>
</dbReference>
<dbReference type="Pfam" id="PF09924">
    <property type="entry name" value="LPG_synthase_C"/>
    <property type="match status" value="1"/>
</dbReference>
<dbReference type="SUPFAM" id="SSF55729">
    <property type="entry name" value="Acyl-CoA N-acyltransferases (Nat)"/>
    <property type="match status" value="2"/>
</dbReference>
<dbReference type="AlphaFoldDB" id="A0A135YQA1"/>
<organism evidence="2 3">
    <name type="scientific">Peptostreptococcus anaerobius</name>
    <dbReference type="NCBI Taxonomy" id="1261"/>
    <lineage>
        <taxon>Bacteria</taxon>
        <taxon>Bacillati</taxon>
        <taxon>Bacillota</taxon>
        <taxon>Clostridia</taxon>
        <taxon>Peptostreptococcales</taxon>
        <taxon>Peptostreptococcaceae</taxon>
        <taxon>Peptostreptococcus</taxon>
    </lineage>
</organism>
<dbReference type="STRING" id="1261.HMPREF3195_01297"/>
<evidence type="ECO:0000313" key="3">
    <source>
        <dbReference type="Proteomes" id="UP000070326"/>
    </source>
</evidence>
<dbReference type="InterPro" id="IPR016181">
    <property type="entry name" value="Acyl_CoA_acyltransferase"/>
</dbReference>
<dbReference type="PANTHER" id="PTHR41373">
    <property type="entry name" value="DUF2156 DOMAIN-CONTAINING PROTEIN"/>
    <property type="match status" value="1"/>
</dbReference>
<dbReference type="InterPro" id="IPR024320">
    <property type="entry name" value="LPG_synthase_C"/>
</dbReference>
<reference evidence="2 3" key="1">
    <citation type="submission" date="2016-02" db="EMBL/GenBank/DDBJ databases">
        <authorList>
            <person name="Wen L."/>
            <person name="He K."/>
            <person name="Yang H."/>
        </authorList>
    </citation>
    <scope>NUCLEOTIDE SEQUENCE [LARGE SCALE GENOMIC DNA]</scope>
    <source>
        <strain evidence="2 3">MJR8628A</strain>
    </source>
</reference>